<reference evidence="1" key="1">
    <citation type="submission" date="2020-09" db="EMBL/GenBank/DDBJ databases">
        <authorList>
            <person name="Kim M.K."/>
        </authorList>
    </citation>
    <scope>NUCLEOTIDE SEQUENCE</scope>
    <source>
        <strain evidence="1">BT664</strain>
    </source>
</reference>
<name>A0A927BGW9_9BACT</name>
<protein>
    <submittedName>
        <fullName evidence="1">Uncharacterized protein</fullName>
    </submittedName>
</protein>
<dbReference type="RefSeq" id="WP_191006501.1">
    <property type="nucleotide sequence ID" value="NZ_JACXAD010000022.1"/>
</dbReference>
<dbReference type="Proteomes" id="UP000612233">
    <property type="component" value="Unassembled WGS sequence"/>
</dbReference>
<keyword evidence="2" id="KW-1185">Reference proteome</keyword>
<gene>
    <name evidence="1" type="ORF">IC235_17525</name>
</gene>
<organism evidence="1 2">
    <name type="scientific">Hymenobacter montanus</name>
    <dbReference type="NCBI Taxonomy" id="2771359"/>
    <lineage>
        <taxon>Bacteria</taxon>
        <taxon>Pseudomonadati</taxon>
        <taxon>Bacteroidota</taxon>
        <taxon>Cytophagia</taxon>
        <taxon>Cytophagales</taxon>
        <taxon>Hymenobacteraceae</taxon>
        <taxon>Hymenobacter</taxon>
    </lineage>
</organism>
<evidence type="ECO:0000313" key="1">
    <source>
        <dbReference type="EMBL" id="MBD2769693.1"/>
    </source>
</evidence>
<evidence type="ECO:0000313" key="2">
    <source>
        <dbReference type="Proteomes" id="UP000612233"/>
    </source>
</evidence>
<accession>A0A927BGW9</accession>
<proteinExistence type="predicted"/>
<dbReference type="EMBL" id="JACXAD010000022">
    <property type="protein sequence ID" value="MBD2769693.1"/>
    <property type="molecule type" value="Genomic_DNA"/>
</dbReference>
<comment type="caution">
    <text evidence="1">The sequence shown here is derived from an EMBL/GenBank/DDBJ whole genome shotgun (WGS) entry which is preliminary data.</text>
</comment>
<dbReference type="AlphaFoldDB" id="A0A927BGW9"/>
<sequence length="473" mass="51021">MLHNFHWHLQNGLPESGVAFVSKTGGAGGTGAPEDPFNTILCYTQNLGPSYIVVGAGNYAMEGRIAINHRVVADGLVQIQGNNLDVYKIYGGPVDTELYDLRIVVGQSFQLAGTDNLVSFLNRCFVKAQNNLAGAVLTTGGGTFPAAESSIFKGMLDGTGSNLVRFTRCLFFNSNLAVYWIKYSYTDPLSTMTVQNPADCSNNNIRGPIIVAGTFYPTLAAAKAADATWFPNCVSVDPRFNNSAREDYTLRLDSPHLAAGIGPVHLRYAQGWYLVSTCTAGQVCTPGNTWLVNSADGSIVNFLVLTGFSWSQQGSIYITENTAGNFQARYRIAPVQVAAVAQILRAVPVLTGYNFDTSFPATAASFDSNQPDVQNNNVPVAVDYASGDAGVTPHRLTIGMRWSTRQAPLDAVATDWVTGATFLPFEVGAVPSWNQATNRGNGDQLFDATPANVQNVRALWVQIEYRAINNYYS</sequence>